<name>A0A934S319_9BACT</name>
<evidence type="ECO:0000256" key="6">
    <source>
        <dbReference type="SAM" id="Phobius"/>
    </source>
</evidence>
<keyword evidence="4 6" id="KW-1133">Transmembrane helix</keyword>
<dbReference type="RefSeq" id="WP_200267592.1">
    <property type="nucleotide sequence ID" value="NZ_JAENIJ010000003.1"/>
</dbReference>
<dbReference type="Proteomes" id="UP000603141">
    <property type="component" value="Unassembled WGS sequence"/>
</dbReference>
<organism evidence="7 8">
    <name type="scientific">Luteolibacter pohnpeiensis</name>
    <dbReference type="NCBI Taxonomy" id="454153"/>
    <lineage>
        <taxon>Bacteria</taxon>
        <taxon>Pseudomonadati</taxon>
        <taxon>Verrucomicrobiota</taxon>
        <taxon>Verrucomicrobiia</taxon>
        <taxon>Verrucomicrobiales</taxon>
        <taxon>Verrucomicrobiaceae</taxon>
        <taxon>Luteolibacter</taxon>
    </lineage>
</organism>
<sequence length="180" mass="20747">MEIIWLLLAVIVVFLLWLAITYNSLVNRRNQVRYAFATIDVQLKKRFDLVPNLVETVKGYAAHEREVLEAVTKARQQALSHRSSWHDQEMLHQEVGRLVATAEAYPDLKSDRQFLMLQRQLAECEAQIAAARRTYNASVMDYNNSVGMVPSSIVASMFNFKTMPQFEIAVNERTNPNVRF</sequence>
<dbReference type="Pfam" id="PF04011">
    <property type="entry name" value="LemA"/>
    <property type="match status" value="1"/>
</dbReference>
<keyword evidence="5 6" id="KW-0472">Membrane</keyword>
<dbReference type="SUPFAM" id="SSF140478">
    <property type="entry name" value="LemA-like"/>
    <property type="match status" value="1"/>
</dbReference>
<evidence type="ECO:0000256" key="3">
    <source>
        <dbReference type="ARBA" id="ARBA00022692"/>
    </source>
</evidence>
<accession>A0A934S319</accession>
<evidence type="ECO:0000256" key="1">
    <source>
        <dbReference type="ARBA" id="ARBA00004167"/>
    </source>
</evidence>
<dbReference type="PANTHER" id="PTHR34478:SF1">
    <property type="entry name" value="PROTEIN LEMA"/>
    <property type="match status" value="1"/>
</dbReference>
<protein>
    <submittedName>
        <fullName evidence="7">LemA family protein</fullName>
    </submittedName>
</protein>
<comment type="subcellular location">
    <subcellularLocation>
        <location evidence="1">Membrane</location>
        <topology evidence="1">Single-pass membrane protein</topology>
    </subcellularLocation>
</comment>
<keyword evidence="3 6" id="KW-0812">Transmembrane</keyword>
<comment type="caution">
    <text evidence="7">The sequence shown here is derived from an EMBL/GenBank/DDBJ whole genome shotgun (WGS) entry which is preliminary data.</text>
</comment>
<dbReference type="PANTHER" id="PTHR34478">
    <property type="entry name" value="PROTEIN LEMA"/>
    <property type="match status" value="1"/>
</dbReference>
<dbReference type="AlphaFoldDB" id="A0A934S319"/>
<evidence type="ECO:0000256" key="4">
    <source>
        <dbReference type="ARBA" id="ARBA00022989"/>
    </source>
</evidence>
<keyword evidence="8" id="KW-1185">Reference proteome</keyword>
<dbReference type="Gene3D" id="1.20.1440.20">
    <property type="entry name" value="LemA-like domain"/>
    <property type="match status" value="1"/>
</dbReference>
<gene>
    <name evidence="7" type="ORF">JIN85_03255</name>
</gene>
<feature type="transmembrane region" description="Helical" evidence="6">
    <location>
        <begin position="6"/>
        <end position="25"/>
    </location>
</feature>
<comment type="similarity">
    <text evidence="2">Belongs to the LemA family.</text>
</comment>
<dbReference type="InterPro" id="IPR023353">
    <property type="entry name" value="LemA-like_dom_sf"/>
</dbReference>
<dbReference type="EMBL" id="JAENIJ010000003">
    <property type="protein sequence ID" value="MBK1881417.1"/>
    <property type="molecule type" value="Genomic_DNA"/>
</dbReference>
<evidence type="ECO:0000313" key="7">
    <source>
        <dbReference type="EMBL" id="MBK1881417.1"/>
    </source>
</evidence>
<evidence type="ECO:0000256" key="5">
    <source>
        <dbReference type="ARBA" id="ARBA00023136"/>
    </source>
</evidence>
<dbReference type="InterPro" id="IPR007156">
    <property type="entry name" value="MamQ_LemA"/>
</dbReference>
<evidence type="ECO:0000256" key="2">
    <source>
        <dbReference type="ARBA" id="ARBA00008854"/>
    </source>
</evidence>
<evidence type="ECO:0000313" key="8">
    <source>
        <dbReference type="Proteomes" id="UP000603141"/>
    </source>
</evidence>
<dbReference type="GO" id="GO:0016020">
    <property type="term" value="C:membrane"/>
    <property type="evidence" value="ECO:0007669"/>
    <property type="project" value="UniProtKB-SubCell"/>
</dbReference>
<proteinExistence type="inferred from homology"/>
<reference evidence="7" key="1">
    <citation type="submission" date="2021-01" db="EMBL/GenBank/DDBJ databases">
        <title>Modified the classification status of verrucomicrobia.</title>
        <authorList>
            <person name="Feng X."/>
        </authorList>
    </citation>
    <scope>NUCLEOTIDE SEQUENCE</scope>
    <source>
        <strain evidence="7">KCTC 22041</strain>
    </source>
</reference>